<evidence type="ECO:0000256" key="3">
    <source>
        <dbReference type="ARBA" id="ARBA00022741"/>
    </source>
</evidence>
<evidence type="ECO:0000313" key="17">
    <source>
        <dbReference type="Proteomes" id="UP000076066"/>
    </source>
</evidence>
<evidence type="ECO:0000256" key="10">
    <source>
        <dbReference type="PROSITE-ProRule" id="PRU00552"/>
    </source>
</evidence>
<dbReference type="FunFam" id="3.40.50.300:FF:000108">
    <property type="entry name" value="ATP-dependent RNA helicase RhlE"/>
    <property type="match status" value="1"/>
</dbReference>
<dbReference type="SUPFAM" id="SSF52540">
    <property type="entry name" value="P-loop containing nucleoside triphosphate hydrolases"/>
    <property type="match status" value="1"/>
</dbReference>
<evidence type="ECO:0000259" key="14">
    <source>
        <dbReference type="PROSITE" id="PS51194"/>
    </source>
</evidence>
<name>A0A143DEM3_9PROT</name>
<protein>
    <recommendedName>
        <fullName evidence="9">DEAD-box ATP-dependent RNA helicase RhpA</fullName>
        <ecNumber evidence="1">3.6.4.13</ecNumber>
    </recommendedName>
</protein>
<dbReference type="PANTHER" id="PTHR47959">
    <property type="entry name" value="ATP-DEPENDENT RNA HELICASE RHLE-RELATED"/>
    <property type="match status" value="1"/>
</dbReference>
<evidence type="ECO:0000313" key="16">
    <source>
        <dbReference type="EMBL" id="AMW35116.1"/>
    </source>
</evidence>
<keyword evidence="4 11" id="KW-0378">Hydrolase</keyword>
<feature type="compositionally biased region" description="Basic and acidic residues" evidence="12">
    <location>
        <begin position="413"/>
        <end position="459"/>
    </location>
</feature>
<comment type="similarity">
    <text evidence="7 11">Belongs to the DEAD box helicase family.</text>
</comment>
<dbReference type="InterPro" id="IPR014001">
    <property type="entry name" value="Helicase_ATP-bd"/>
</dbReference>
<comment type="catalytic activity">
    <reaction evidence="8">
        <text>ATP + H2O = ADP + phosphate + H(+)</text>
        <dbReference type="Rhea" id="RHEA:13065"/>
        <dbReference type="ChEBI" id="CHEBI:15377"/>
        <dbReference type="ChEBI" id="CHEBI:15378"/>
        <dbReference type="ChEBI" id="CHEBI:30616"/>
        <dbReference type="ChEBI" id="CHEBI:43474"/>
        <dbReference type="ChEBI" id="CHEBI:456216"/>
        <dbReference type="EC" id="3.6.4.13"/>
    </reaction>
</comment>
<dbReference type="InterPro" id="IPR027417">
    <property type="entry name" value="P-loop_NTPase"/>
</dbReference>
<dbReference type="PROSITE" id="PS51194">
    <property type="entry name" value="HELICASE_CTER"/>
    <property type="match status" value="1"/>
</dbReference>
<feature type="region of interest" description="Disordered" evidence="12">
    <location>
        <begin position="392"/>
        <end position="521"/>
    </location>
</feature>
<dbReference type="InterPro" id="IPR011545">
    <property type="entry name" value="DEAD/DEAH_box_helicase_dom"/>
</dbReference>
<organism evidence="16 17">
    <name type="scientific">Haematospirillum jordaniae</name>
    <dbReference type="NCBI Taxonomy" id="1549855"/>
    <lineage>
        <taxon>Bacteria</taxon>
        <taxon>Pseudomonadati</taxon>
        <taxon>Pseudomonadota</taxon>
        <taxon>Alphaproteobacteria</taxon>
        <taxon>Rhodospirillales</taxon>
        <taxon>Novispirillaceae</taxon>
        <taxon>Haematospirillum</taxon>
    </lineage>
</organism>
<dbReference type="AlphaFoldDB" id="A0A143DEM3"/>
<dbReference type="Proteomes" id="UP000076066">
    <property type="component" value="Chromosome"/>
</dbReference>
<dbReference type="SMART" id="SM00487">
    <property type="entry name" value="DEXDc"/>
    <property type="match status" value="1"/>
</dbReference>
<feature type="domain" description="Helicase ATP-binding" evidence="13">
    <location>
        <begin position="33"/>
        <end position="208"/>
    </location>
</feature>
<reference evidence="16 17" key="1">
    <citation type="submission" date="2016-02" db="EMBL/GenBank/DDBJ databases">
        <title>Complete Genome of H5569, the type strain of the newly described species Haematospirillium jordaniae.</title>
        <authorList>
            <person name="Nicholson A.C."/>
            <person name="Humrighouse B.W."/>
            <person name="Loparov V."/>
            <person name="McQuiston J.R."/>
        </authorList>
    </citation>
    <scope>NUCLEOTIDE SEQUENCE [LARGE SCALE GENOMIC DNA]</scope>
    <source>
        <strain evidence="16 17">H5569</strain>
    </source>
</reference>
<feature type="domain" description="DEAD-box RNA helicase Q" evidence="15">
    <location>
        <begin position="2"/>
        <end position="30"/>
    </location>
</feature>
<accession>A0A143DEM3</accession>
<keyword evidence="17" id="KW-1185">Reference proteome</keyword>
<keyword evidence="6 11" id="KW-0067">ATP-binding</keyword>
<dbReference type="PROSITE" id="PS00039">
    <property type="entry name" value="DEAD_ATP_HELICASE"/>
    <property type="match status" value="1"/>
</dbReference>
<dbReference type="Pfam" id="PF00270">
    <property type="entry name" value="DEAD"/>
    <property type="match status" value="1"/>
</dbReference>
<feature type="compositionally biased region" description="Gly residues" evidence="12">
    <location>
        <begin position="396"/>
        <end position="407"/>
    </location>
</feature>
<evidence type="ECO:0000256" key="6">
    <source>
        <dbReference type="ARBA" id="ARBA00022840"/>
    </source>
</evidence>
<dbReference type="CDD" id="cd18787">
    <property type="entry name" value="SF2_C_DEAD"/>
    <property type="match status" value="1"/>
</dbReference>
<dbReference type="RefSeq" id="WP_066135409.1">
    <property type="nucleotide sequence ID" value="NZ_CP014525.1"/>
</dbReference>
<keyword evidence="2" id="KW-0963">Cytoplasm</keyword>
<evidence type="ECO:0000256" key="4">
    <source>
        <dbReference type="ARBA" id="ARBA00022801"/>
    </source>
</evidence>
<dbReference type="GO" id="GO:0016787">
    <property type="term" value="F:hydrolase activity"/>
    <property type="evidence" value="ECO:0007669"/>
    <property type="project" value="UniProtKB-KW"/>
</dbReference>
<dbReference type="STRING" id="1549855.AY555_07945"/>
<feature type="compositionally biased region" description="Basic and acidic residues" evidence="12">
    <location>
        <begin position="475"/>
        <end position="501"/>
    </location>
</feature>
<dbReference type="GO" id="GO:0042255">
    <property type="term" value="P:ribosome assembly"/>
    <property type="evidence" value="ECO:0007669"/>
    <property type="project" value="UniProtKB-ARBA"/>
</dbReference>
<gene>
    <name evidence="16" type="ORF">AY555_07945</name>
</gene>
<feature type="domain" description="Helicase C-terminal" evidence="14">
    <location>
        <begin position="231"/>
        <end position="380"/>
    </location>
</feature>
<dbReference type="OrthoDB" id="9805696at2"/>
<dbReference type="GO" id="GO:0003676">
    <property type="term" value="F:nucleic acid binding"/>
    <property type="evidence" value="ECO:0007669"/>
    <property type="project" value="InterPro"/>
</dbReference>
<feature type="short sequence motif" description="Q motif" evidence="10">
    <location>
        <begin position="2"/>
        <end position="30"/>
    </location>
</feature>
<dbReference type="EC" id="3.6.4.13" evidence="1"/>
<dbReference type="GO" id="GO:0003724">
    <property type="term" value="F:RNA helicase activity"/>
    <property type="evidence" value="ECO:0007669"/>
    <property type="project" value="UniProtKB-EC"/>
</dbReference>
<evidence type="ECO:0000256" key="8">
    <source>
        <dbReference type="ARBA" id="ARBA00047984"/>
    </source>
</evidence>
<dbReference type="KEGG" id="hjo:AY555_07945"/>
<evidence type="ECO:0000256" key="9">
    <source>
        <dbReference type="ARBA" id="ARBA00074363"/>
    </source>
</evidence>
<evidence type="ECO:0000259" key="15">
    <source>
        <dbReference type="PROSITE" id="PS51195"/>
    </source>
</evidence>
<dbReference type="EMBL" id="CP014525">
    <property type="protein sequence ID" value="AMW35116.1"/>
    <property type="molecule type" value="Genomic_DNA"/>
</dbReference>
<keyword evidence="5 11" id="KW-0347">Helicase</keyword>
<dbReference type="SMART" id="SM00490">
    <property type="entry name" value="HELICc"/>
    <property type="match status" value="1"/>
</dbReference>
<dbReference type="InterPro" id="IPR014014">
    <property type="entry name" value="RNA_helicase_DEAD_Q_motif"/>
</dbReference>
<dbReference type="GO" id="GO:0009266">
    <property type="term" value="P:response to temperature stimulus"/>
    <property type="evidence" value="ECO:0007669"/>
    <property type="project" value="UniProtKB-ARBA"/>
</dbReference>
<dbReference type="Pfam" id="PF00271">
    <property type="entry name" value="Helicase_C"/>
    <property type="match status" value="1"/>
</dbReference>
<dbReference type="PANTHER" id="PTHR47959:SF13">
    <property type="entry name" value="ATP-DEPENDENT RNA HELICASE RHLE"/>
    <property type="match status" value="1"/>
</dbReference>
<dbReference type="InterPro" id="IPR000629">
    <property type="entry name" value="RNA-helicase_DEAD-box_CS"/>
</dbReference>
<proteinExistence type="inferred from homology"/>
<dbReference type="GO" id="GO:0005524">
    <property type="term" value="F:ATP binding"/>
    <property type="evidence" value="ECO:0007669"/>
    <property type="project" value="UniProtKB-KW"/>
</dbReference>
<dbReference type="CDD" id="cd00268">
    <property type="entry name" value="DEADc"/>
    <property type="match status" value="1"/>
</dbReference>
<dbReference type="InterPro" id="IPR050079">
    <property type="entry name" value="DEAD_box_RNA_helicase"/>
</dbReference>
<sequence length="521" mass="57500">MTPFSDLGLDPRLLKALEEEGYSIPTPIQGKAIPPALEGRDVLGLAQTGTGKTAAFTLPILHRLGCNPMRPAPRTARALILTPTRELAVQIGDSLAAYSRFMRLKRAVVFGGVGMGPQVRFMNNGVDVLVATPGRLLDHVNQGTIRLNGTEIVVLDEADRMLDMGFIHDVKRLFRDLPPNRQTLLFSATMPRAVEELTTDYLRESVRVEVAPQSTTAERIEQRVLFVHRGDKRDLLTDLLNSNEVSRAIVFTRTKHGANRVVEHLSEQGIRADALHGDKSQGARQKALNGFRKGIVRALVATDIAARGIDVDGITHVINYELPNEPESYVHRIGRTARAGAGGIALSFCDNEEIAYLRSIEKAIRMQVPMELEHAFHNTDIASLYASGRYVAPPKRGGGGGRPGGGRHPGKPGGERTRPGRDRDDRNASFSGRTRDDGQHFSSRRNETTQGEGGRRPPREGQQAQDGYRAGKPFRQGERRSFHADDRSGGERRGPDREFGQKRGFGGRSNMERRFQNRKPA</sequence>
<evidence type="ECO:0000256" key="1">
    <source>
        <dbReference type="ARBA" id="ARBA00012552"/>
    </source>
</evidence>
<dbReference type="InterPro" id="IPR001650">
    <property type="entry name" value="Helicase_C-like"/>
</dbReference>
<evidence type="ECO:0000256" key="11">
    <source>
        <dbReference type="RuleBase" id="RU000492"/>
    </source>
</evidence>
<evidence type="ECO:0000259" key="13">
    <source>
        <dbReference type="PROSITE" id="PS51192"/>
    </source>
</evidence>
<keyword evidence="3 11" id="KW-0547">Nucleotide-binding</keyword>
<dbReference type="Gene3D" id="3.40.50.300">
    <property type="entry name" value="P-loop containing nucleotide triphosphate hydrolases"/>
    <property type="match status" value="2"/>
</dbReference>
<evidence type="ECO:0000256" key="12">
    <source>
        <dbReference type="SAM" id="MobiDB-lite"/>
    </source>
</evidence>
<dbReference type="GO" id="GO:0005829">
    <property type="term" value="C:cytosol"/>
    <property type="evidence" value="ECO:0007669"/>
    <property type="project" value="TreeGrafter"/>
</dbReference>
<dbReference type="InterPro" id="IPR044742">
    <property type="entry name" value="DEAD/DEAH_RhlB"/>
</dbReference>
<dbReference type="PROSITE" id="PS51192">
    <property type="entry name" value="HELICASE_ATP_BIND_1"/>
    <property type="match status" value="1"/>
</dbReference>
<evidence type="ECO:0000256" key="2">
    <source>
        <dbReference type="ARBA" id="ARBA00022490"/>
    </source>
</evidence>
<evidence type="ECO:0000256" key="5">
    <source>
        <dbReference type="ARBA" id="ARBA00022806"/>
    </source>
</evidence>
<evidence type="ECO:0000256" key="7">
    <source>
        <dbReference type="ARBA" id="ARBA00038437"/>
    </source>
</evidence>
<dbReference type="GeneID" id="53317087"/>
<dbReference type="PROSITE" id="PS51195">
    <property type="entry name" value="Q_MOTIF"/>
    <property type="match status" value="1"/>
</dbReference>